<keyword evidence="2" id="KW-1185">Reference proteome</keyword>
<dbReference type="STRING" id="247156.NFA_42640"/>
<dbReference type="Proteomes" id="UP000006820">
    <property type="component" value="Chromosome"/>
</dbReference>
<name>Q5YRS8_NOCFA</name>
<reference evidence="1 2" key="1">
    <citation type="journal article" date="2004" name="Proc. Natl. Acad. Sci. U.S.A.">
        <title>The complete genomic sequence of Nocardia farcinica IFM 10152.</title>
        <authorList>
            <person name="Ishikawa J."/>
            <person name="Yamashita A."/>
            <person name="Mikami Y."/>
            <person name="Hoshino Y."/>
            <person name="Kurita H."/>
            <person name="Hotta K."/>
            <person name="Shiba T."/>
            <person name="Hattori M."/>
        </authorList>
    </citation>
    <scope>NUCLEOTIDE SEQUENCE [LARGE SCALE GENOMIC DNA]</scope>
    <source>
        <strain evidence="1 2">IFM 10152</strain>
    </source>
</reference>
<dbReference type="KEGG" id="nfa:NFA_42640"/>
<sequence length="95" mass="9806">MLAIPQTAAADGPCPVGTASVFLNDATHHCQGAGTTTYTARPAVAKVCAMSGTAVTVDSDGARRVNRQHIELDPGHCTRLEIGGQYSATVQVSPR</sequence>
<dbReference type="EMBL" id="AP006618">
    <property type="protein sequence ID" value="BAD59113.1"/>
    <property type="molecule type" value="Genomic_DNA"/>
</dbReference>
<accession>Q5YRS8</accession>
<proteinExistence type="predicted"/>
<evidence type="ECO:0000313" key="1">
    <source>
        <dbReference type="EMBL" id="BAD59113.1"/>
    </source>
</evidence>
<dbReference type="HOGENOM" id="CLU_2370019_0_0_11"/>
<dbReference type="AlphaFoldDB" id="Q5YRS8"/>
<protein>
    <submittedName>
        <fullName evidence="1">Uncharacterized protein</fullName>
    </submittedName>
</protein>
<organism evidence="1 2">
    <name type="scientific">Nocardia farcinica (strain IFM 10152)</name>
    <dbReference type="NCBI Taxonomy" id="247156"/>
    <lineage>
        <taxon>Bacteria</taxon>
        <taxon>Bacillati</taxon>
        <taxon>Actinomycetota</taxon>
        <taxon>Actinomycetes</taxon>
        <taxon>Mycobacteriales</taxon>
        <taxon>Nocardiaceae</taxon>
        <taxon>Nocardia</taxon>
    </lineage>
</organism>
<evidence type="ECO:0000313" key="2">
    <source>
        <dbReference type="Proteomes" id="UP000006820"/>
    </source>
</evidence>
<gene>
    <name evidence="1" type="ordered locus">NFA_42640</name>
</gene>